<reference evidence="1 3" key="1">
    <citation type="submission" date="2014-05" db="EMBL/GenBank/DDBJ databases">
        <title>Genome Announcement of Sphingobium lucknowense F2.</title>
        <authorList>
            <person name="Lal R."/>
            <person name="Negi V."/>
            <person name="Lata P."/>
            <person name="Sangwan N."/>
            <person name="Gupta S.K."/>
            <person name="Rao D.L.N."/>
            <person name="Das S."/>
        </authorList>
    </citation>
    <scope>NUCLEOTIDE SEQUENCE [LARGE SCALE GENOMIC DNA]</scope>
    <source>
        <strain evidence="1 3">F2</strain>
    </source>
</reference>
<dbReference type="Proteomes" id="UP000028135">
    <property type="component" value="Unassembled WGS sequence"/>
</dbReference>
<dbReference type="EMBL" id="JANF02000046">
    <property type="protein sequence ID" value="KER36808.1"/>
    <property type="molecule type" value="Genomic_DNA"/>
</dbReference>
<protein>
    <submittedName>
        <fullName evidence="1">Uncharacterized protein</fullName>
    </submittedName>
</protein>
<dbReference type="AlphaFoldDB" id="A0A8E0WRQ4"/>
<comment type="caution">
    <text evidence="1">The sequence shown here is derived from an EMBL/GenBank/DDBJ whole genome shotgun (WGS) entry which is preliminary data.</text>
</comment>
<sequence>MVDALINRAFFIPQLFQHGIDRAACHNTSRIGGMQRIKSLLKKLSSDRRNILMRRAHGREHTGWTLIF</sequence>
<evidence type="ECO:0000313" key="1">
    <source>
        <dbReference type="EMBL" id="KER36179.1"/>
    </source>
</evidence>
<organism evidence="1 3">
    <name type="scientific">Sphingobium indicum F2</name>
    <dbReference type="NCBI Taxonomy" id="1450518"/>
    <lineage>
        <taxon>Bacteria</taxon>
        <taxon>Pseudomonadati</taxon>
        <taxon>Pseudomonadota</taxon>
        <taxon>Alphaproteobacteria</taxon>
        <taxon>Sphingomonadales</taxon>
        <taxon>Sphingomonadaceae</taxon>
        <taxon>Sphingobium</taxon>
    </lineage>
</organism>
<proteinExistence type="predicted"/>
<dbReference type="EMBL" id="JANF02000058">
    <property type="protein sequence ID" value="KER36179.1"/>
    <property type="molecule type" value="Genomic_DNA"/>
</dbReference>
<evidence type="ECO:0000313" key="2">
    <source>
        <dbReference type="EMBL" id="KER36808.1"/>
    </source>
</evidence>
<evidence type="ECO:0000313" key="3">
    <source>
        <dbReference type="Proteomes" id="UP000028135"/>
    </source>
</evidence>
<accession>A0A8E0WRQ4</accession>
<gene>
    <name evidence="2" type="ORF">AL00_08765</name>
    <name evidence="1" type="ORF">AL00_11670</name>
</gene>
<name>A0A8E0WRQ4_9SPHN</name>